<name>A0ABN8T165_9CNID</name>
<keyword evidence="2 8" id="KW-0812">Transmembrane</keyword>
<feature type="transmembrane region" description="Helical" evidence="9">
    <location>
        <begin position="196"/>
        <end position="220"/>
    </location>
</feature>
<keyword evidence="5 9" id="KW-0472">Membrane</keyword>
<feature type="transmembrane region" description="Helical" evidence="9">
    <location>
        <begin position="376"/>
        <end position="404"/>
    </location>
</feature>
<evidence type="ECO:0000259" key="10">
    <source>
        <dbReference type="PROSITE" id="PS50262"/>
    </source>
</evidence>
<feature type="transmembrane region" description="Helical" evidence="9">
    <location>
        <begin position="283"/>
        <end position="307"/>
    </location>
</feature>
<evidence type="ECO:0000256" key="3">
    <source>
        <dbReference type="ARBA" id="ARBA00022989"/>
    </source>
</evidence>
<comment type="caution">
    <text evidence="11">The sequence shown here is derived from an EMBL/GenBank/DDBJ whole genome shotgun (WGS) entry which is preliminary data.</text>
</comment>
<feature type="domain" description="G-protein coupled receptors family 1 profile" evidence="10">
    <location>
        <begin position="44"/>
        <end position="303"/>
    </location>
</feature>
<feature type="transmembrane region" description="Helical" evidence="9">
    <location>
        <begin position="416"/>
        <end position="441"/>
    </location>
</feature>
<feature type="transmembrane region" description="Helical" evidence="9">
    <location>
        <begin position="108"/>
        <end position="129"/>
    </location>
</feature>
<feature type="transmembrane region" description="Helical" evidence="9">
    <location>
        <begin position="28"/>
        <end position="52"/>
    </location>
</feature>
<accession>A0ABN8T165</accession>
<dbReference type="PRINTS" id="PR00237">
    <property type="entry name" value="GPCRRHODOPSN"/>
</dbReference>
<proteinExistence type="inferred from homology"/>
<dbReference type="CDD" id="cd00637">
    <property type="entry name" value="7tm_classA_rhodopsin-like"/>
    <property type="match status" value="2"/>
</dbReference>
<dbReference type="PANTHER" id="PTHR45695">
    <property type="entry name" value="LEUCOKININ RECEPTOR-RELATED"/>
    <property type="match status" value="1"/>
</dbReference>
<evidence type="ECO:0000256" key="2">
    <source>
        <dbReference type="ARBA" id="ARBA00022692"/>
    </source>
</evidence>
<feature type="transmembrane region" description="Helical" evidence="9">
    <location>
        <begin position="635"/>
        <end position="658"/>
    </location>
</feature>
<evidence type="ECO:0000256" key="8">
    <source>
        <dbReference type="RuleBase" id="RU000688"/>
    </source>
</evidence>
<evidence type="ECO:0000256" key="7">
    <source>
        <dbReference type="ARBA" id="ARBA00023224"/>
    </source>
</evidence>
<keyword evidence="4 8" id="KW-0297">G-protein coupled receptor</keyword>
<dbReference type="InterPro" id="IPR000276">
    <property type="entry name" value="GPCR_Rhodpsn"/>
</dbReference>
<keyword evidence="6 8" id="KW-0675">Receptor</keyword>
<feature type="transmembrane region" description="Helical" evidence="9">
    <location>
        <begin position="64"/>
        <end position="88"/>
    </location>
</feature>
<feature type="transmembrane region" description="Helical" evidence="9">
    <location>
        <begin position="594"/>
        <end position="615"/>
    </location>
</feature>
<protein>
    <recommendedName>
        <fullName evidence="10">G-protein coupled receptors family 1 profile domain-containing protein</fullName>
    </recommendedName>
</protein>
<reference evidence="11 12" key="1">
    <citation type="submission" date="2022-05" db="EMBL/GenBank/DDBJ databases">
        <authorList>
            <consortium name="Genoscope - CEA"/>
            <person name="William W."/>
        </authorList>
    </citation>
    <scope>NUCLEOTIDE SEQUENCE [LARGE SCALE GENOMIC DNA]</scope>
</reference>
<comment type="subcellular location">
    <subcellularLocation>
        <location evidence="1">Membrane</location>
        <topology evidence="1">Multi-pass membrane protein</topology>
    </subcellularLocation>
</comment>
<feature type="transmembrane region" description="Helical" evidence="9">
    <location>
        <begin position="503"/>
        <end position="522"/>
    </location>
</feature>
<organism evidence="11 12">
    <name type="scientific">Porites evermanni</name>
    <dbReference type="NCBI Taxonomy" id="104178"/>
    <lineage>
        <taxon>Eukaryota</taxon>
        <taxon>Metazoa</taxon>
        <taxon>Cnidaria</taxon>
        <taxon>Anthozoa</taxon>
        <taxon>Hexacorallia</taxon>
        <taxon>Scleractinia</taxon>
        <taxon>Fungiina</taxon>
        <taxon>Poritidae</taxon>
        <taxon>Porites</taxon>
    </lineage>
</organism>
<dbReference type="SMART" id="SM01381">
    <property type="entry name" value="7TM_GPCR_Srsx"/>
    <property type="match status" value="1"/>
</dbReference>
<keyword evidence="7 8" id="KW-0807">Transducer</keyword>
<dbReference type="Pfam" id="PF00001">
    <property type="entry name" value="7tm_1"/>
    <property type="match status" value="2"/>
</dbReference>
<dbReference type="PROSITE" id="PS50262">
    <property type="entry name" value="G_PROTEIN_RECEP_F1_2"/>
    <property type="match status" value="2"/>
</dbReference>
<dbReference type="PROSITE" id="PS00237">
    <property type="entry name" value="G_PROTEIN_RECEP_F1_1"/>
    <property type="match status" value="2"/>
</dbReference>
<evidence type="ECO:0000256" key="5">
    <source>
        <dbReference type="ARBA" id="ARBA00023136"/>
    </source>
</evidence>
<dbReference type="SUPFAM" id="SSF81321">
    <property type="entry name" value="Family A G protein-coupled receptor-like"/>
    <property type="match status" value="2"/>
</dbReference>
<dbReference type="Proteomes" id="UP001159427">
    <property type="component" value="Unassembled WGS sequence"/>
</dbReference>
<feature type="domain" description="G-protein coupled receptors family 1 profile" evidence="10">
    <location>
        <begin position="396"/>
        <end position="654"/>
    </location>
</feature>
<evidence type="ECO:0000256" key="4">
    <source>
        <dbReference type="ARBA" id="ARBA00023040"/>
    </source>
</evidence>
<evidence type="ECO:0000256" key="6">
    <source>
        <dbReference type="ARBA" id="ARBA00023170"/>
    </source>
</evidence>
<feature type="transmembrane region" description="Helical" evidence="9">
    <location>
        <begin position="141"/>
        <end position="163"/>
    </location>
</feature>
<keyword evidence="12" id="KW-1185">Reference proteome</keyword>
<evidence type="ECO:0000256" key="1">
    <source>
        <dbReference type="ARBA" id="ARBA00004141"/>
    </source>
</evidence>
<feature type="transmembrane region" description="Helical" evidence="9">
    <location>
        <begin position="249"/>
        <end position="271"/>
    </location>
</feature>
<dbReference type="InterPro" id="IPR017452">
    <property type="entry name" value="GPCR_Rhodpsn_7TM"/>
</dbReference>
<dbReference type="PANTHER" id="PTHR45695:SF9">
    <property type="entry name" value="LEUCOKININ RECEPTOR"/>
    <property type="match status" value="1"/>
</dbReference>
<evidence type="ECO:0000256" key="9">
    <source>
        <dbReference type="SAM" id="Phobius"/>
    </source>
</evidence>
<dbReference type="Gene3D" id="1.20.1070.10">
    <property type="entry name" value="Rhodopsin 7-helix transmembrane proteins"/>
    <property type="match status" value="2"/>
</dbReference>
<sequence>MSETNYTQNSYLNKERCEMSTDSFFLQIFQLIFFSIILICSFVGNVLIIIVVRVRQELRRTMNFFIVNMAVSDMIFPLASLPFSVAAISANSRGWPISGTPGLALCKLSVFLTAVSITVSVQSLFWISLDRFVAVVLPLKALLISSRFRAFAIASTWVVAVLINSTDLYTMTLIQESGGFHCTREKNLSLVLKTTMYFRVVLISIAPLLLITALYSAIAVTLRRRNATLSCSSTKDNDQRKRQALKMSLCIIVAFNLCALLFIIMAVAGLQDEFPVSCLGYKVLWFLALSGLYFTSVVNPSMCFTFIESFRRGLRETFSSRRAGMKKIQKSKNQNCCFQTKGQKTRVTILRIFIMSANYTNNSLNQEVCKFLAEPIFVIICKLIFLSIILICSLVGNVIIITVVSLRKELRKTINFFIVNMAVSDLIFPLVSIPFSLAGIATNSLQWPIRGLPGLISCKLSEFLKPASLTVSVQSLLWIALDRFVAVVLPLKANLISSRFRAFAIASTWVVAVLINSTDLYSTKLVEDGGNFYCIRENSMLHKTFGYGRVVLLTITPLLLVTILYFAIAVTLRRQNKTLQCTSVKEHSQRKTKAIRMSLCIIVTFNLCALVYTILTIASLQSEAPDLSCFVNNVLWFLALLGMYLSSVVNPFICFTFVKSYRRGVREIFTGRNYGGGREDLENNKHGS</sequence>
<keyword evidence="3 9" id="KW-1133">Transmembrane helix</keyword>
<gene>
    <name evidence="11" type="ORF">PEVE_00034199</name>
</gene>
<evidence type="ECO:0000313" key="11">
    <source>
        <dbReference type="EMBL" id="CAH3197021.1"/>
    </source>
</evidence>
<evidence type="ECO:0000313" key="12">
    <source>
        <dbReference type="Proteomes" id="UP001159427"/>
    </source>
</evidence>
<dbReference type="EMBL" id="CALNXI010005141">
    <property type="protein sequence ID" value="CAH3197021.1"/>
    <property type="molecule type" value="Genomic_DNA"/>
</dbReference>
<comment type="similarity">
    <text evidence="8">Belongs to the G-protein coupled receptor 1 family.</text>
</comment>
<feature type="transmembrane region" description="Helical" evidence="9">
    <location>
        <begin position="550"/>
        <end position="573"/>
    </location>
</feature>